<evidence type="ECO:0000256" key="1">
    <source>
        <dbReference type="ARBA" id="ARBA00001946"/>
    </source>
</evidence>
<dbReference type="PRINTS" id="PR00502">
    <property type="entry name" value="NUDIXFAMILY"/>
</dbReference>
<dbReference type="GO" id="GO:0016787">
    <property type="term" value="F:hydrolase activity"/>
    <property type="evidence" value="ECO:0007669"/>
    <property type="project" value="UniProtKB-KW"/>
</dbReference>
<dbReference type="InterPro" id="IPR000086">
    <property type="entry name" value="NUDIX_hydrolase_dom"/>
</dbReference>
<evidence type="ECO:0000313" key="6">
    <source>
        <dbReference type="Proteomes" id="UP000287171"/>
    </source>
</evidence>
<evidence type="ECO:0000256" key="2">
    <source>
        <dbReference type="ARBA" id="ARBA00022801"/>
    </source>
</evidence>
<reference evidence="6" key="1">
    <citation type="submission" date="2018-12" db="EMBL/GenBank/DDBJ databases">
        <title>Tengunoibacter tsumagoiensis gen. nov., sp. nov., Dictyobacter kobayashii sp. nov., D. alpinus sp. nov., and D. joshuensis sp. nov. and description of Dictyobacteraceae fam. nov. within the order Ktedonobacterales isolated from Tengu-no-mugimeshi.</title>
        <authorList>
            <person name="Wang C.M."/>
            <person name="Zheng Y."/>
            <person name="Sakai Y."/>
            <person name="Toyoda A."/>
            <person name="Minakuchi Y."/>
            <person name="Abe K."/>
            <person name="Yokota A."/>
            <person name="Yabe S."/>
        </authorList>
    </citation>
    <scope>NUCLEOTIDE SEQUENCE [LARGE SCALE GENOMIC DNA]</scope>
    <source>
        <strain evidence="6">Uno16</strain>
    </source>
</reference>
<feature type="domain" description="Nudix hydrolase" evidence="4">
    <location>
        <begin position="5"/>
        <end position="139"/>
    </location>
</feature>
<organism evidence="5 6">
    <name type="scientific">Dictyobacter alpinus</name>
    <dbReference type="NCBI Taxonomy" id="2014873"/>
    <lineage>
        <taxon>Bacteria</taxon>
        <taxon>Bacillati</taxon>
        <taxon>Chloroflexota</taxon>
        <taxon>Ktedonobacteria</taxon>
        <taxon>Ktedonobacterales</taxon>
        <taxon>Dictyobacteraceae</taxon>
        <taxon>Dictyobacter</taxon>
    </lineage>
</organism>
<dbReference type="PROSITE" id="PS00893">
    <property type="entry name" value="NUDIX_BOX"/>
    <property type="match status" value="1"/>
</dbReference>
<gene>
    <name evidence="5" type="ORF">KDA_66730</name>
</gene>
<dbReference type="InterPro" id="IPR015797">
    <property type="entry name" value="NUDIX_hydrolase-like_dom_sf"/>
</dbReference>
<dbReference type="Gene3D" id="3.90.79.10">
    <property type="entry name" value="Nucleoside Triphosphate Pyrophosphohydrolase"/>
    <property type="match status" value="1"/>
</dbReference>
<dbReference type="SUPFAM" id="SSF55811">
    <property type="entry name" value="Nudix"/>
    <property type="match status" value="1"/>
</dbReference>
<keyword evidence="2 3" id="KW-0378">Hydrolase</keyword>
<comment type="cofactor">
    <cofactor evidence="1">
        <name>Mg(2+)</name>
        <dbReference type="ChEBI" id="CHEBI:18420"/>
    </cofactor>
</comment>
<dbReference type="Pfam" id="PF00293">
    <property type="entry name" value="NUDIX"/>
    <property type="match status" value="1"/>
</dbReference>
<proteinExistence type="inferred from homology"/>
<keyword evidence="6" id="KW-1185">Reference proteome</keyword>
<dbReference type="PROSITE" id="PS51462">
    <property type="entry name" value="NUDIX"/>
    <property type="match status" value="1"/>
</dbReference>
<evidence type="ECO:0000313" key="5">
    <source>
        <dbReference type="EMBL" id="GCE31189.1"/>
    </source>
</evidence>
<dbReference type="InterPro" id="IPR020084">
    <property type="entry name" value="NUDIX_hydrolase_CS"/>
</dbReference>
<comment type="similarity">
    <text evidence="3">Belongs to the Nudix hydrolase family.</text>
</comment>
<dbReference type="AlphaFoldDB" id="A0A402BIM3"/>
<dbReference type="PANTHER" id="PTHR43046">
    <property type="entry name" value="GDP-MANNOSE MANNOSYL HYDROLASE"/>
    <property type="match status" value="1"/>
</dbReference>
<dbReference type="EMBL" id="BIFT01000002">
    <property type="protein sequence ID" value="GCE31189.1"/>
    <property type="molecule type" value="Genomic_DNA"/>
</dbReference>
<name>A0A402BIM3_9CHLR</name>
<evidence type="ECO:0000259" key="4">
    <source>
        <dbReference type="PROSITE" id="PS51462"/>
    </source>
</evidence>
<protein>
    <recommendedName>
        <fullName evidence="4">Nudix hydrolase domain-containing protein</fullName>
    </recommendedName>
</protein>
<accession>A0A402BIM3</accession>
<dbReference type="PANTHER" id="PTHR43046:SF2">
    <property type="entry name" value="8-OXO-DGTP DIPHOSPHATASE-RELATED"/>
    <property type="match status" value="1"/>
</dbReference>
<sequence length="143" mass="16279">MEQKIRDQDIAVVLVIDQQNQLLMQHRDGAAYAWPYKWGLPGGGIEPGETPEEAARRELEEETGLKVNGNLKLFWESTLPAGPLPGVYRQWHVYSTQTQARQEDIVLGEGQAMVFTPLERVLDLDLIPTIRLIVERFLEQANQ</sequence>
<dbReference type="RefSeq" id="WP_218027620.1">
    <property type="nucleotide sequence ID" value="NZ_BIFT01000002.1"/>
</dbReference>
<comment type="caution">
    <text evidence="5">The sequence shown here is derived from an EMBL/GenBank/DDBJ whole genome shotgun (WGS) entry which is preliminary data.</text>
</comment>
<dbReference type="InterPro" id="IPR020476">
    <property type="entry name" value="Nudix_hydrolase"/>
</dbReference>
<evidence type="ECO:0000256" key="3">
    <source>
        <dbReference type="RuleBase" id="RU003476"/>
    </source>
</evidence>
<dbReference type="Proteomes" id="UP000287171">
    <property type="component" value="Unassembled WGS sequence"/>
</dbReference>